<dbReference type="InterPro" id="IPR013099">
    <property type="entry name" value="K_chnl_dom"/>
</dbReference>
<keyword evidence="1" id="KW-0472">Membrane</keyword>
<dbReference type="Proteomes" id="UP001253193">
    <property type="component" value="Unassembled WGS sequence"/>
</dbReference>
<keyword evidence="1" id="KW-1133">Transmembrane helix</keyword>
<dbReference type="PANTHER" id="PTHR43833:SF11">
    <property type="entry name" value="VOLTAGE-GATED POTASSIUM CHANNEL KCH"/>
    <property type="match status" value="1"/>
</dbReference>
<sequence length="380" mass="42879">MNLILKLLEASKIILPFRTFKSRYILKSILGDLEWRLTLSIYLSHLTISYAVLRLLDEEMTQSLSIFFYFYHTTVTTVGYGDYSPKTDVGQIFTVVWVMFFGIVLFTSLIGEVISKYVQINNDILKGKIHLMKASKHIVIFGNSKHSLRLIEQIRLDKNQSHRDIALVLPESENIPDMPKGTCVVAVKSFLDMDELNRLSLCNALSILIDTGNDGTSISLSLMVQQLLNQCSPDTDKPNVLAYFDEYQMESIVEQSCPDIECFTLGRNKVLATAITDVGTIKVNEALNSPESGNATQYSKRLPDCAPEGITVRELRATLEESLNITIIGVETIGHDQRRSVLLNPQLGLVLKPNQRFFYIGSSRLNEKDVEAQFEINKNE</sequence>
<feature type="domain" description="Potassium channel" evidence="2">
    <location>
        <begin position="42"/>
        <end position="116"/>
    </location>
</feature>
<dbReference type="Gene3D" id="1.10.287.70">
    <property type="match status" value="1"/>
</dbReference>
<dbReference type="EMBL" id="JAUHGG010000003">
    <property type="protein sequence ID" value="MDS1821656.1"/>
    <property type="molecule type" value="Genomic_DNA"/>
</dbReference>
<dbReference type="SUPFAM" id="SSF81324">
    <property type="entry name" value="Voltage-gated potassium channels"/>
    <property type="match status" value="1"/>
</dbReference>
<keyword evidence="3" id="KW-0407">Ion channel</keyword>
<dbReference type="AlphaFoldDB" id="A0AAW8Q049"/>
<name>A0AAW8Q049_VIBPH</name>
<feature type="transmembrane region" description="Helical" evidence="1">
    <location>
        <begin position="92"/>
        <end position="111"/>
    </location>
</feature>
<dbReference type="Gene3D" id="3.40.50.720">
    <property type="entry name" value="NAD(P)-binding Rossmann-like Domain"/>
    <property type="match status" value="1"/>
</dbReference>
<gene>
    <name evidence="3" type="ORF">QX249_13360</name>
</gene>
<dbReference type="InterPro" id="IPR050721">
    <property type="entry name" value="Trk_Ktr_HKT_K-transport"/>
</dbReference>
<evidence type="ECO:0000313" key="3">
    <source>
        <dbReference type="EMBL" id="MDS1821656.1"/>
    </source>
</evidence>
<reference evidence="3" key="1">
    <citation type="submission" date="2023-06" db="EMBL/GenBank/DDBJ databases">
        <title>Genomic Diversity of Vibrio spp. and Metagenomic Analysis of Pathogens in Florida Gulf Coastal Waters Following Hurricane Ian.</title>
        <authorList>
            <person name="Brumfield K.D."/>
        </authorList>
    </citation>
    <scope>NUCLEOTIDE SEQUENCE</scope>
    <source>
        <strain evidence="3">WBS2B-138</strain>
    </source>
</reference>
<proteinExistence type="predicted"/>
<keyword evidence="3" id="KW-0813">Transport</keyword>
<protein>
    <submittedName>
        <fullName evidence="3">Potassium channel family protein</fullName>
    </submittedName>
</protein>
<evidence type="ECO:0000259" key="2">
    <source>
        <dbReference type="Pfam" id="PF07885"/>
    </source>
</evidence>
<dbReference type="GO" id="GO:0034220">
    <property type="term" value="P:monoatomic ion transmembrane transport"/>
    <property type="evidence" value="ECO:0007669"/>
    <property type="project" value="UniProtKB-KW"/>
</dbReference>
<evidence type="ECO:0000313" key="4">
    <source>
        <dbReference type="Proteomes" id="UP001253193"/>
    </source>
</evidence>
<dbReference type="RefSeq" id="WP_311020571.1">
    <property type="nucleotide sequence ID" value="NZ_JAUHGG010000003.1"/>
</dbReference>
<comment type="caution">
    <text evidence="3">The sequence shown here is derived from an EMBL/GenBank/DDBJ whole genome shotgun (WGS) entry which is preliminary data.</text>
</comment>
<organism evidence="3 4">
    <name type="scientific">Vibrio parahaemolyticus</name>
    <dbReference type="NCBI Taxonomy" id="670"/>
    <lineage>
        <taxon>Bacteria</taxon>
        <taxon>Pseudomonadati</taxon>
        <taxon>Pseudomonadota</taxon>
        <taxon>Gammaproteobacteria</taxon>
        <taxon>Vibrionales</taxon>
        <taxon>Vibrionaceae</taxon>
        <taxon>Vibrio</taxon>
    </lineage>
</organism>
<keyword evidence="3" id="KW-0406">Ion transport</keyword>
<accession>A0AAW8Q049</accession>
<dbReference type="PANTHER" id="PTHR43833">
    <property type="entry name" value="POTASSIUM CHANNEL PROTEIN 2-RELATED-RELATED"/>
    <property type="match status" value="1"/>
</dbReference>
<evidence type="ECO:0000256" key="1">
    <source>
        <dbReference type="SAM" id="Phobius"/>
    </source>
</evidence>
<dbReference type="Pfam" id="PF07885">
    <property type="entry name" value="Ion_trans_2"/>
    <property type="match status" value="1"/>
</dbReference>
<keyword evidence="1" id="KW-0812">Transmembrane</keyword>